<evidence type="ECO:0000313" key="2">
    <source>
        <dbReference type="EMBL" id="ETN42230.1"/>
    </source>
</evidence>
<evidence type="ECO:0000256" key="1">
    <source>
        <dbReference type="SAM" id="Phobius"/>
    </source>
</evidence>
<evidence type="ECO:0000313" key="3">
    <source>
        <dbReference type="Proteomes" id="UP000030752"/>
    </source>
</evidence>
<keyword evidence="3" id="KW-1185">Reference proteome</keyword>
<dbReference type="STRING" id="1220924.W2S0W7"/>
<dbReference type="AlphaFoldDB" id="W2S0W7"/>
<dbReference type="RefSeq" id="XP_008716739.1">
    <property type="nucleotide sequence ID" value="XM_008718517.1"/>
</dbReference>
<organism evidence="2 3">
    <name type="scientific">Cyphellophora europaea (strain CBS 101466)</name>
    <name type="common">Phialophora europaea</name>
    <dbReference type="NCBI Taxonomy" id="1220924"/>
    <lineage>
        <taxon>Eukaryota</taxon>
        <taxon>Fungi</taxon>
        <taxon>Dikarya</taxon>
        <taxon>Ascomycota</taxon>
        <taxon>Pezizomycotina</taxon>
        <taxon>Eurotiomycetes</taxon>
        <taxon>Chaetothyriomycetidae</taxon>
        <taxon>Chaetothyriales</taxon>
        <taxon>Cyphellophoraceae</taxon>
        <taxon>Cyphellophora</taxon>
    </lineage>
</organism>
<proteinExistence type="predicted"/>
<dbReference type="Pfam" id="PF10791">
    <property type="entry name" value="F1F0-ATPsyn_F"/>
    <property type="match status" value="1"/>
</dbReference>
<reference evidence="2 3" key="1">
    <citation type="submission" date="2013-03" db="EMBL/GenBank/DDBJ databases">
        <title>The Genome Sequence of Phialophora europaea CBS 101466.</title>
        <authorList>
            <consortium name="The Broad Institute Genomics Platform"/>
            <person name="Cuomo C."/>
            <person name="de Hoog S."/>
            <person name="Gorbushina A."/>
            <person name="Walker B."/>
            <person name="Young S.K."/>
            <person name="Zeng Q."/>
            <person name="Gargeya S."/>
            <person name="Fitzgerald M."/>
            <person name="Haas B."/>
            <person name="Abouelleil A."/>
            <person name="Allen A.W."/>
            <person name="Alvarado L."/>
            <person name="Arachchi H.M."/>
            <person name="Berlin A.M."/>
            <person name="Chapman S.B."/>
            <person name="Gainer-Dewar J."/>
            <person name="Goldberg J."/>
            <person name="Griggs A."/>
            <person name="Gujja S."/>
            <person name="Hansen M."/>
            <person name="Howarth C."/>
            <person name="Imamovic A."/>
            <person name="Ireland A."/>
            <person name="Larimer J."/>
            <person name="McCowan C."/>
            <person name="Murphy C."/>
            <person name="Pearson M."/>
            <person name="Poon T.W."/>
            <person name="Priest M."/>
            <person name="Roberts A."/>
            <person name="Saif S."/>
            <person name="Shea T."/>
            <person name="Sisk P."/>
            <person name="Sykes S."/>
            <person name="Wortman J."/>
            <person name="Nusbaum C."/>
            <person name="Birren B."/>
        </authorList>
    </citation>
    <scope>NUCLEOTIDE SEQUENCE [LARGE SCALE GENOMIC DNA]</scope>
    <source>
        <strain evidence="2 3">CBS 101466</strain>
    </source>
</reference>
<dbReference type="HOGENOM" id="CLU_152700_1_0_1"/>
<name>W2S0W7_CYPE1</name>
<keyword evidence="1" id="KW-1133">Transmembrane helix</keyword>
<accession>W2S0W7</accession>
<dbReference type="Proteomes" id="UP000030752">
    <property type="component" value="Unassembled WGS sequence"/>
</dbReference>
<dbReference type="EMBL" id="KB822719">
    <property type="protein sequence ID" value="ETN42230.1"/>
    <property type="molecule type" value="Genomic_DNA"/>
</dbReference>
<dbReference type="InParanoid" id="W2S0W7"/>
<evidence type="ECO:0008006" key="4">
    <source>
        <dbReference type="Google" id="ProtNLM"/>
    </source>
</evidence>
<keyword evidence="1" id="KW-0472">Membrane</keyword>
<dbReference type="VEuPathDB" id="FungiDB:HMPREF1541_04171"/>
<feature type="transmembrane region" description="Helical" evidence="1">
    <location>
        <begin position="73"/>
        <end position="91"/>
    </location>
</feature>
<keyword evidence="1" id="KW-0812">Transmembrane</keyword>
<dbReference type="eggNOG" id="ENOG502S739">
    <property type="taxonomic scope" value="Eukaryota"/>
</dbReference>
<dbReference type="OrthoDB" id="5561579at2759"/>
<dbReference type="GeneID" id="19971510"/>
<gene>
    <name evidence="2" type="ORF">HMPREF1541_04171</name>
</gene>
<dbReference type="PANTHER" id="PTHR28161">
    <property type="entry name" value="ATP SYNTHASE SUBUNIT F, MITOCHONDRIAL"/>
    <property type="match status" value="1"/>
</dbReference>
<protein>
    <recommendedName>
        <fullName evidence="4">F-type H+-transporting ATPase subunit F</fullName>
    </recommendedName>
</protein>
<dbReference type="PANTHER" id="PTHR28161:SF1">
    <property type="entry name" value="ATP SYNTHASE SUBUNIT F, MITOCHONDRIAL"/>
    <property type="match status" value="1"/>
</dbReference>
<dbReference type="FunCoup" id="W2S0W7">
    <property type="interactions" value="75"/>
</dbReference>
<sequence>MSFVIRRAVSTLVPPKVASPEGLGAAKDAVRMARIAKFYEQLPKGPAPAIQPSGLLGRYQARYMGKNSSAAPVWHAIFGIMALGYSMEYYFHLRHHKNNAH</sequence>
<dbReference type="GO" id="GO:0046933">
    <property type="term" value="F:proton-transporting ATP synthase activity, rotational mechanism"/>
    <property type="evidence" value="ECO:0007669"/>
    <property type="project" value="TreeGrafter"/>
</dbReference>
<dbReference type="InterPro" id="IPR019727">
    <property type="entry name" value="ATP_synth_F0_fsu_mt_fun"/>
</dbReference>